<feature type="compositionally biased region" description="Acidic residues" evidence="1">
    <location>
        <begin position="87"/>
        <end position="99"/>
    </location>
</feature>
<feature type="region of interest" description="Disordered" evidence="1">
    <location>
        <begin position="1"/>
        <end position="25"/>
    </location>
</feature>
<evidence type="ECO:0000256" key="1">
    <source>
        <dbReference type="SAM" id="MobiDB-lite"/>
    </source>
</evidence>
<dbReference type="AlphaFoldDB" id="W2K263"/>
<evidence type="ECO:0000313" key="2">
    <source>
        <dbReference type="EMBL" id="ETL78619.1"/>
    </source>
</evidence>
<gene>
    <name evidence="2" type="ORF">L917_20601</name>
</gene>
<dbReference type="VEuPathDB" id="FungiDB:PPTG_06207"/>
<protein>
    <submittedName>
        <fullName evidence="2">Uncharacterized protein</fullName>
    </submittedName>
</protein>
<organism evidence="2">
    <name type="scientific">Phytophthora nicotianae</name>
    <name type="common">Potato buckeye rot agent</name>
    <name type="synonym">Phytophthora parasitica</name>
    <dbReference type="NCBI Taxonomy" id="4792"/>
    <lineage>
        <taxon>Eukaryota</taxon>
        <taxon>Sar</taxon>
        <taxon>Stramenopiles</taxon>
        <taxon>Oomycota</taxon>
        <taxon>Peronosporomycetes</taxon>
        <taxon>Peronosporales</taxon>
        <taxon>Peronosporaceae</taxon>
        <taxon>Phytophthora</taxon>
    </lineage>
</organism>
<feature type="region of interest" description="Disordered" evidence="1">
    <location>
        <begin position="73"/>
        <end position="119"/>
    </location>
</feature>
<dbReference type="Proteomes" id="UP000054423">
    <property type="component" value="Unassembled WGS sequence"/>
</dbReference>
<proteinExistence type="predicted"/>
<sequence length="142" mass="14447">MSSAQTTPANESVPADTATSVPALAGATTPVSTHVDAPATEGNLPVAQYHLLQLQKRAQDSADTPSAVLYGSSVLNTDGSIPIDFGSDIEDVPVEEDEAALGSGPRTPSPFPKRPPSGHSAVPMALALCLTVLPPCNRSCAS</sequence>
<reference evidence="2" key="1">
    <citation type="submission" date="2013-11" db="EMBL/GenBank/DDBJ databases">
        <title>The Genome Sequence of Phytophthora parasitica CHvinca01.</title>
        <authorList>
            <consortium name="The Broad Institute Genomics Platform"/>
            <person name="Russ C."/>
            <person name="Tyler B."/>
            <person name="Panabieres F."/>
            <person name="Shan W."/>
            <person name="Tripathy S."/>
            <person name="Grunwald N."/>
            <person name="Machado M."/>
            <person name="Johnson C.S."/>
            <person name="Arredondo F."/>
            <person name="Hong C."/>
            <person name="Coffey M."/>
            <person name="Young S.K."/>
            <person name="Zeng Q."/>
            <person name="Gargeya S."/>
            <person name="Fitzgerald M."/>
            <person name="Abouelleil A."/>
            <person name="Alvarado L."/>
            <person name="Chapman S.B."/>
            <person name="Gainer-Dewar J."/>
            <person name="Goldberg J."/>
            <person name="Griggs A."/>
            <person name="Gujja S."/>
            <person name="Hansen M."/>
            <person name="Howarth C."/>
            <person name="Imamovic A."/>
            <person name="Ireland A."/>
            <person name="Larimer J."/>
            <person name="McCowan C."/>
            <person name="Murphy C."/>
            <person name="Pearson M."/>
            <person name="Poon T.W."/>
            <person name="Priest M."/>
            <person name="Roberts A."/>
            <person name="Saif S."/>
            <person name="Shea T."/>
            <person name="Sykes S."/>
            <person name="Wortman J."/>
            <person name="Nusbaum C."/>
            <person name="Birren B."/>
        </authorList>
    </citation>
    <scope>NUCLEOTIDE SEQUENCE [LARGE SCALE GENOMIC DNA]</scope>
    <source>
        <strain evidence="2">CHvinca01</strain>
    </source>
</reference>
<dbReference type="OrthoDB" id="129452at2759"/>
<feature type="compositionally biased region" description="Polar residues" evidence="1">
    <location>
        <begin position="1"/>
        <end position="10"/>
    </location>
</feature>
<dbReference type="EMBL" id="KI683238">
    <property type="protein sequence ID" value="ETL78619.1"/>
    <property type="molecule type" value="Genomic_DNA"/>
</dbReference>
<name>W2K263_PHYNI</name>
<accession>W2K263</accession>